<comment type="caution">
    <text evidence="6">The sequence shown here is derived from an EMBL/GenBank/DDBJ whole genome shotgun (WGS) entry which is preliminary data.</text>
</comment>
<comment type="subcellular location">
    <subcellularLocation>
        <location evidence="1">Membrane</location>
        <topology evidence="1">Multi-pass membrane protein</topology>
    </subcellularLocation>
</comment>
<evidence type="ECO:0000256" key="3">
    <source>
        <dbReference type="ARBA" id="ARBA00022989"/>
    </source>
</evidence>
<keyword evidence="4 5" id="KW-0472">Membrane</keyword>
<reference evidence="6 7" key="1">
    <citation type="submission" date="2015-07" db="EMBL/GenBank/DDBJ databases">
        <title>Genome sequence of Levilinea saccharolytica DSM 16555.</title>
        <authorList>
            <person name="Hemp J."/>
            <person name="Ward L.M."/>
            <person name="Pace L.A."/>
            <person name="Fischer W.W."/>
        </authorList>
    </citation>
    <scope>NUCLEOTIDE SEQUENCE [LARGE SCALE GENOMIC DNA]</scope>
    <source>
        <strain evidence="6 7">KIBI-1</strain>
    </source>
</reference>
<keyword evidence="3 5" id="KW-1133">Transmembrane helix</keyword>
<name>A0A0P6X8K4_9CHLR</name>
<keyword evidence="7" id="KW-1185">Reference proteome</keyword>
<dbReference type="STRING" id="229921.ADN01_18335"/>
<evidence type="ECO:0000313" key="6">
    <source>
        <dbReference type="EMBL" id="KPL75774.1"/>
    </source>
</evidence>
<proteinExistence type="predicted"/>
<dbReference type="EMBL" id="LGCM01000065">
    <property type="protein sequence ID" value="KPL75774.1"/>
    <property type="molecule type" value="Genomic_DNA"/>
</dbReference>
<dbReference type="AlphaFoldDB" id="A0A0P6X8K4"/>
<evidence type="ECO:0000256" key="4">
    <source>
        <dbReference type="ARBA" id="ARBA00023136"/>
    </source>
</evidence>
<accession>A0A0P6X8K4</accession>
<dbReference type="Pfam" id="PF09685">
    <property type="entry name" value="MamF_MmsF"/>
    <property type="match status" value="1"/>
</dbReference>
<dbReference type="OrthoDB" id="162763at2"/>
<gene>
    <name evidence="6" type="ORF">ADN01_18335</name>
</gene>
<feature type="transmembrane region" description="Helical" evidence="5">
    <location>
        <begin position="16"/>
        <end position="36"/>
    </location>
</feature>
<protein>
    <recommendedName>
        <fullName evidence="8">DUF4870 domain-containing protein</fullName>
    </recommendedName>
</protein>
<evidence type="ECO:0000256" key="5">
    <source>
        <dbReference type="SAM" id="Phobius"/>
    </source>
</evidence>
<dbReference type="RefSeq" id="WP_062417884.1">
    <property type="nucleotide sequence ID" value="NZ_DF967974.1"/>
</dbReference>
<evidence type="ECO:0000256" key="1">
    <source>
        <dbReference type="ARBA" id="ARBA00004141"/>
    </source>
</evidence>
<evidence type="ECO:0000256" key="2">
    <source>
        <dbReference type="ARBA" id="ARBA00022692"/>
    </source>
</evidence>
<keyword evidence="2 5" id="KW-0812">Transmembrane</keyword>
<evidence type="ECO:0000313" key="7">
    <source>
        <dbReference type="Proteomes" id="UP000050501"/>
    </source>
</evidence>
<dbReference type="Proteomes" id="UP000050501">
    <property type="component" value="Unassembled WGS sequence"/>
</dbReference>
<feature type="transmembrane region" description="Helical" evidence="5">
    <location>
        <begin position="57"/>
        <end position="83"/>
    </location>
</feature>
<dbReference type="InterPro" id="IPR019109">
    <property type="entry name" value="MamF_MmsF"/>
</dbReference>
<sequence>MSEQPSTVQPTSDEKLWAILSYLLAPWVSLVIMLFVKEKAESPFIRYHHIQALGWGVVGLVISLLTVGFCGIIWLIGSIYFAVKANNGEYVVIPVLTDLMKKQGWL</sequence>
<organism evidence="6 7">
    <name type="scientific">Levilinea saccharolytica</name>
    <dbReference type="NCBI Taxonomy" id="229921"/>
    <lineage>
        <taxon>Bacteria</taxon>
        <taxon>Bacillati</taxon>
        <taxon>Chloroflexota</taxon>
        <taxon>Anaerolineae</taxon>
        <taxon>Anaerolineales</taxon>
        <taxon>Anaerolineaceae</taxon>
        <taxon>Levilinea</taxon>
    </lineage>
</organism>
<evidence type="ECO:0008006" key="8">
    <source>
        <dbReference type="Google" id="ProtNLM"/>
    </source>
</evidence>